<organism evidence="2 3">
    <name type="scientific">Phyllosticta capitalensis</name>
    <dbReference type="NCBI Taxonomy" id="121624"/>
    <lineage>
        <taxon>Eukaryota</taxon>
        <taxon>Fungi</taxon>
        <taxon>Dikarya</taxon>
        <taxon>Ascomycota</taxon>
        <taxon>Pezizomycotina</taxon>
        <taxon>Dothideomycetes</taxon>
        <taxon>Dothideomycetes incertae sedis</taxon>
        <taxon>Botryosphaeriales</taxon>
        <taxon>Phyllostictaceae</taxon>
        <taxon>Phyllosticta</taxon>
    </lineage>
</organism>
<name>A0ABR1Z2N0_9PEZI</name>
<proteinExistence type="predicted"/>
<keyword evidence="3" id="KW-1185">Reference proteome</keyword>
<evidence type="ECO:0000313" key="3">
    <source>
        <dbReference type="Proteomes" id="UP001492380"/>
    </source>
</evidence>
<dbReference type="Proteomes" id="UP001492380">
    <property type="component" value="Unassembled WGS sequence"/>
</dbReference>
<evidence type="ECO:0000256" key="1">
    <source>
        <dbReference type="SAM" id="Phobius"/>
    </source>
</evidence>
<feature type="transmembrane region" description="Helical" evidence="1">
    <location>
        <begin position="381"/>
        <end position="401"/>
    </location>
</feature>
<dbReference type="EMBL" id="JBBWRZ010000001">
    <property type="protein sequence ID" value="KAK8246551.1"/>
    <property type="molecule type" value="Genomic_DNA"/>
</dbReference>
<comment type="caution">
    <text evidence="2">The sequence shown here is derived from an EMBL/GenBank/DDBJ whole genome shotgun (WGS) entry which is preliminary data.</text>
</comment>
<accession>A0ABR1Z2N0</accession>
<sequence length="429" mass="49240">MLFYEVFQRHDGELTPLQTHQIDPAELEGWLEEQKDKPNRLDGEPPRDGPRLRCLRLFSSFPLPFNAKSFMEILEVFDIPSVFLRICEMTEWVLIFNRLTKDSRDFLCILKLGGLIAAWSYCVQTNTTSAVFLCSGNPNSMRQNFEHDLRNSGAHAVHPLFIPTVVLSRRVDRSIRETSDLTDAARDFRELSGFNKHGRADVRFFNDIDASVKAMAFAIKELSIEDAIFLRLLDFCQDDLPEGMNKLHELLDCKTYHKEGDHLQHCAMIKRQKGQLHLTGMDIQLQYNYKAKVLRDLSFSNKERITNIETDLLGFNSLVSLRNSKQSIEMANTSIEIANASKRDSSSMKSLAVLSIIFLPPSTIAAIVSVPMLSWQPSDFWIFWAITVPITAVTIVLWAAWMRWVQHRNRMSDKRATQDYLKESGFTSP</sequence>
<feature type="transmembrane region" description="Helical" evidence="1">
    <location>
        <begin position="351"/>
        <end position="375"/>
    </location>
</feature>
<evidence type="ECO:0000313" key="2">
    <source>
        <dbReference type="EMBL" id="KAK8246551.1"/>
    </source>
</evidence>
<keyword evidence="1" id="KW-1133">Transmembrane helix</keyword>
<keyword evidence="1" id="KW-0472">Membrane</keyword>
<keyword evidence="1" id="KW-0812">Transmembrane</keyword>
<reference evidence="2 3" key="1">
    <citation type="submission" date="2024-04" db="EMBL/GenBank/DDBJ databases">
        <title>Phyllosticta paracitricarpa is synonymous to the EU quarantine fungus P. citricarpa based on phylogenomic analyses.</title>
        <authorList>
            <consortium name="Lawrence Berkeley National Laboratory"/>
            <person name="Van Ingen-Buijs V.A."/>
            <person name="Van Westerhoven A.C."/>
            <person name="Haridas S."/>
            <person name="Skiadas P."/>
            <person name="Martin F."/>
            <person name="Groenewald J.Z."/>
            <person name="Crous P.W."/>
            <person name="Seidl M.F."/>
        </authorList>
    </citation>
    <scope>NUCLEOTIDE SEQUENCE [LARGE SCALE GENOMIC DNA]</scope>
    <source>
        <strain evidence="2 3">CBS 123374</strain>
    </source>
</reference>
<gene>
    <name evidence="2" type="ORF">HDK90DRAFT_13947</name>
</gene>
<protein>
    <submittedName>
        <fullName evidence="2">Uncharacterized protein</fullName>
    </submittedName>
</protein>
<dbReference type="Gene3D" id="1.20.58.340">
    <property type="entry name" value="Magnesium transport protein CorA, transmembrane region"/>
    <property type="match status" value="1"/>
</dbReference>